<sequence length="148" mass="15878">MSKSNEDIIREQASSLREKSDYKSHVRFQPTSTATSEESGVNESGVTGFPGADVRVGRMGQTGGGTNPQIIPPEEGGEGKEGTMSDMYESTIGNKADIRAHVRETNPSVNLSGDNVRTEVSGTGAASGRRPRQELTEDQMEGARSRYV</sequence>
<feature type="compositionally biased region" description="Basic and acidic residues" evidence="1">
    <location>
        <begin position="1"/>
        <end position="24"/>
    </location>
</feature>
<proteinExistence type="predicted"/>
<feature type="region of interest" description="Disordered" evidence="1">
    <location>
        <begin position="1"/>
        <end position="86"/>
    </location>
</feature>
<dbReference type="HOGENOM" id="CLU_140506_0_0_1"/>
<reference evidence="2" key="1">
    <citation type="submission" date="2011-04" db="EMBL/GenBank/DDBJ databases">
        <title>Evolution of plant cell wall degrading machinery underlies the functional diversity of forest fungi.</title>
        <authorList>
            <consortium name="US DOE Joint Genome Institute (JGI-PGF)"/>
            <person name="Eastwood D.C."/>
            <person name="Floudas D."/>
            <person name="Binder M."/>
            <person name="Majcherczyk A."/>
            <person name="Schneider P."/>
            <person name="Aerts A."/>
            <person name="Asiegbu F.O."/>
            <person name="Baker S.E."/>
            <person name="Barry K."/>
            <person name="Bendiksby M."/>
            <person name="Blumentritt M."/>
            <person name="Coutinho P.M."/>
            <person name="Cullen D."/>
            <person name="Cullen D."/>
            <person name="Gathman A."/>
            <person name="Goodell B."/>
            <person name="Henrissat B."/>
            <person name="Ihrmark K."/>
            <person name="Kauserud H."/>
            <person name="Kohler A."/>
            <person name="LaButti K."/>
            <person name="Lapidus A."/>
            <person name="Lavin J.L."/>
            <person name="Lee Y.-H."/>
            <person name="Lindquist E."/>
            <person name="Lilly W."/>
            <person name="Lucas S."/>
            <person name="Morin E."/>
            <person name="Murat C."/>
            <person name="Oguiza J.A."/>
            <person name="Park J."/>
            <person name="Pisabarro A.G."/>
            <person name="Riley R."/>
            <person name="Rosling A."/>
            <person name="Salamov A."/>
            <person name="Schmidt O."/>
            <person name="Schmutz J."/>
            <person name="Skrede I."/>
            <person name="Stenlid J."/>
            <person name="Wiebenga A."/>
            <person name="Xie X."/>
            <person name="Kues U."/>
            <person name="Hibbett D.S."/>
            <person name="Hoffmeister D."/>
            <person name="Hogberg N."/>
            <person name="Martin F."/>
            <person name="Grigoriev I.V."/>
            <person name="Watkinson S.C."/>
        </authorList>
    </citation>
    <scope>NUCLEOTIDE SEQUENCE</scope>
    <source>
        <strain evidence="2">S7.9</strain>
    </source>
</reference>
<dbReference type="AlphaFoldDB" id="F8NHT7"/>
<evidence type="ECO:0000256" key="1">
    <source>
        <dbReference type="SAM" id="MobiDB-lite"/>
    </source>
</evidence>
<evidence type="ECO:0000313" key="2">
    <source>
        <dbReference type="EMBL" id="EGO29447.1"/>
    </source>
</evidence>
<feature type="compositionally biased region" description="Basic and acidic residues" evidence="1">
    <location>
        <begin position="131"/>
        <end position="148"/>
    </location>
</feature>
<feature type="compositionally biased region" description="Polar residues" evidence="1">
    <location>
        <begin position="29"/>
        <end position="45"/>
    </location>
</feature>
<dbReference type="KEGG" id="sla:SERLADRAFT_457214"/>
<accession>F8NHT7</accession>
<dbReference type="EMBL" id="GL945429">
    <property type="protein sequence ID" value="EGO29447.1"/>
    <property type="molecule type" value="Genomic_DNA"/>
</dbReference>
<feature type="region of interest" description="Disordered" evidence="1">
    <location>
        <begin position="104"/>
        <end position="148"/>
    </location>
</feature>
<dbReference type="Proteomes" id="UP000008064">
    <property type="component" value="Unassembled WGS sequence"/>
</dbReference>
<name>F8NHT7_SERL9</name>
<feature type="compositionally biased region" description="Polar residues" evidence="1">
    <location>
        <begin position="105"/>
        <end position="121"/>
    </location>
</feature>
<protein>
    <submittedName>
        <fullName evidence="2">Uncharacterized protein</fullName>
    </submittedName>
</protein>
<dbReference type="RefSeq" id="XP_007313689.1">
    <property type="nucleotide sequence ID" value="XM_007313627.1"/>
</dbReference>
<dbReference type="GeneID" id="18817482"/>
<dbReference type="OrthoDB" id="3233932at2759"/>
<organism>
    <name type="scientific">Serpula lacrymans var. lacrymans (strain S7.9)</name>
    <name type="common">Dry rot fungus</name>
    <dbReference type="NCBI Taxonomy" id="578457"/>
    <lineage>
        <taxon>Eukaryota</taxon>
        <taxon>Fungi</taxon>
        <taxon>Dikarya</taxon>
        <taxon>Basidiomycota</taxon>
        <taxon>Agaricomycotina</taxon>
        <taxon>Agaricomycetes</taxon>
        <taxon>Agaricomycetidae</taxon>
        <taxon>Boletales</taxon>
        <taxon>Coniophorineae</taxon>
        <taxon>Serpulaceae</taxon>
        <taxon>Serpula</taxon>
    </lineage>
</organism>
<gene>
    <name evidence="2" type="ORF">SERLADRAFT_457214</name>
</gene>